<dbReference type="EMBL" id="CP076130">
    <property type="protein sequence ID" value="QWG10561.1"/>
    <property type="molecule type" value="Genomic_DNA"/>
</dbReference>
<dbReference type="Proteomes" id="UP000682802">
    <property type="component" value="Plasmid p1"/>
</dbReference>
<organism evidence="1 2">
    <name type="scientific">Flammeovirga kamogawensis</name>
    <dbReference type="NCBI Taxonomy" id="373891"/>
    <lineage>
        <taxon>Bacteria</taxon>
        <taxon>Pseudomonadati</taxon>
        <taxon>Bacteroidota</taxon>
        <taxon>Cytophagia</taxon>
        <taxon>Cytophagales</taxon>
        <taxon>Flammeovirgaceae</taxon>
        <taxon>Flammeovirga</taxon>
    </lineage>
</organism>
<gene>
    <name evidence="1" type="ORF">KM029_24570</name>
</gene>
<evidence type="ECO:0000313" key="2">
    <source>
        <dbReference type="Proteomes" id="UP000682802"/>
    </source>
</evidence>
<keyword evidence="1" id="KW-0614">Plasmid</keyword>
<protein>
    <recommendedName>
        <fullName evidence="3">Transposase</fullName>
    </recommendedName>
</protein>
<proteinExistence type="predicted"/>
<evidence type="ECO:0000313" key="1">
    <source>
        <dbReference type="EMBL" id="QWG10561.1"/>
    </source>
</evidence>
<dbReference type="RefSeq" id="WP_158631250.1">
    <property type="nucleotide sequence ID" value="NZ_CP076130.1"/>
</dbReference>
<geneLocation type="plasmid" evidence="1 2">
    <name>p1</name>
</geneLocation>
<sequence length="57" mass="6310">MIAKVKYTVERKYSGTISVICKSTDSNQVIINKAKSVLRTSGHKESDINNLNVLSRA</sequence>
<accession>A0ABX8H3T3</accession>
<keyword evidence="2" id="KW-1185">Reference proteome</keyword>
<evidence type="ECO:0008006" key="3">
    <source>
        <dbReference type="Google" id="ProtNLM"/>
    </source>
</evidence>
<name>A0ABX8H3T3_9BACT</name>
<reference evidence="1 2" key="1">
    <citation type="submission" date="2021-05" db="EMBL/GenBank/DDBJ databases">
        <title>Comparative genomic studies on the polysaccharide-degrading batcterial strains of the Flammeovirga genus.</title>
        <authorList>
            <person name="Zewei F."/>
            <person name="Zheng Z."/>
            <person name="Yu L."/>
            <person name="Ruyue G."/>
            <person name="Yanhong M."/>
            <person name="Yuanyuan C."/>
            <person name="Jingyan G."/>
            <person name="Wenjun H."/>
        </authorList>
    </citation>
    <scope>NUCLEOTIDE SEQUENCE [LARGE SCALE GENOMIC DNA]</scope>
    <source>
        <strain evidence="1 2">YS10</strain>
        <plasmid evidence="1 2">p1</plasmid>
    </source>
</reference>